<feature type="domain" description="HTH LytTR-type" evidence="3">
    <location>
        <begin position="153"/>
        <end position="254"/>
    </location>
</feature>
<organism evidence="4 5">
    <name type="scientific">Geomonas limicola</name>
    <dbReference type="NCBI Taxonomy" id="2740186"/>
    <lineage>
        <taxon>Bacteria</taxon>
        <taxon>Pseudomonadati</taxon>
        <taxon>Thermodesulfobacteriota</taxon>
        <taxon>Desulfuromonadia</taxon>
        <taxon>Geobacterales</taxon>
        <taxon>Geobacteraceae</taxon>
        <taxon>Geomonas</taxon>
    </lineage>
</organism>
<dbReference type="SMART" id="SM00850">
    <property type="entry name" value="LytTR"/>
    <property type="match status" value="1"/>
</dbReference>
<dbReference type="PANTHER" id="PTHR37299:SF1">
    <property type="entry name" value="STAGE 0 SPORULATION PROTEIN A HOMOLOG"/>
    <property type="match status" value="1"/>
</dbReference>
<dbReference type="InterPro" id="IPR011006">
    <property type="entry name" value="CheY-like_superfamily"/>
</dbReference>
<proteinExistence type="predicted"/>
<protein>
    <submittedName>
        <fullName evidence="4">DNA-binding response regulator</fullName>
    </submittedName>
</protein>
<dbReference type="CDD" id="cd17532">
    <property type="entry name" value="REC_LytTR_AlgR-like"/>
    <property type="match status" value="1"/>
</dbReference>
<feature type="domain" description="Response regulatory" evidence="2">
    <location>
        <begin position="4"/>
        <end position="118"/>
    </location>
</feature>
<dbReference type="InterPro" id="IPR007492">
    <property type="entry name" value="LytTR_DNA-bd_dom"/>
</dbReference>
<dbReference type="RefSeq" id="WP_183360515.1">
    <property type="nucleotide sequence ID" value="NZ_BLXZ01000003.1"/>
</dbReference>
<feature type="modified residue" description="4-aspartylphosphate" evidence="1">
    <location>
        <position position="55"/>
    </location>
</feature>
<accession>A0A6V8N605</accession>
<evidence type="ECO:0000313" key="4">
    <source>
        <dbReference type="EMBL" id="GFO67986.1"/>
    </source>
</evidence>
<dbReference type="InterPro" id="IPR001789">
    <property type="entry name" value="Sig_transdc_resp-reg_receiver"/>
</dbReference>
<evidence type="ECO:0000313" key="5">
    <source>
        <dbReference type="Proteomes" id="UP000587586"/>
    </source>
</evidence>
<dbReference type="Gene3D" id="3.40.50.2300">
    <property type="match status" value="1"/>
</dbReference>
<comment type="caution">
    <text evidence="4">The sequence shown here is derived from an EMBL/GenBank/DDBJ whole genome shotgun (WGS) entry which is preliminary data.</text>
</comment>
<dbReference type="PROSITE" id="PS50110">
    <property type="entry name" value="RESPONSE_REGULATORY"/>
    <property type="match status" value="1"/>
</dbReference>
<evidence type="ECO:0000259" key="3">
    <source>
        <dbReference type="PROSITE" id="PS50930"/>
    </source>
</evidence>
<dbReference type="PANTHER" id="PTHR37299">
    <property type="entry name" value="TRANSCRIPTIONAL REGULATOR-RELATED"/>
    <property type="match status" value="1"/>
</dbReference>
<dbReference type="InterPro" id="IPR046947">
    <property type="entry name" value="LytR-like"/>
</dbReference>
<dbReference type="Pfam" id="PF04397">
    <property type="entry name" value="LytTR"/>
    <property type="match status" value="1"/>
</dbReference>
<evidence type="ECO:0000259" key="2">
    <source>
        <dbReference type="PROSITE" id="PS50110"/>
    </source>
</evidence>
<keyword evidence="1" id="KW-0597">Phosphoprotein</keyword>
<dbReference type="EMBL" id="BLXZ01000003">
    <property type="protein sequence ID" value="GFO67986.1"/>
    <property type="molecule type" value="Genomic_DNA"/>
</dbReference>
<gene>
    <name evidence="4" type="ORF">GMLC_15650</name>
</gene>
<dbReference type="PROSITE" id="PS50930">
    <property type="entry name" value="HTH_LYTTR"/>
    <property type="match status" value="1"/>
</dbReference>
<dbReference type="Proteomes" id="UP000587586">
    <property type="component" value="Unassembled WGS sequence"/>
</dbReference>
<name>A0A6V8N605_9BACT</name>
<keyword evidence="4" id="KW-0238">DNA-binding</keyword>
<dbReference type="AlphaFoldDB" id="A0A6V8N605"/>
<reference evidence="5" key="1">
    <citation type="submission" date="2020-06" db="EMBL/GenBank/DDBJ databases">
        <title>Draft genomic sequecing of Geomonas sp. Red745.</title>
        <authorList>
            <person name="Itoh H."/>
            <person name="Xu Z.X."/>
            <person name="Ushijima N."/>
            <person name="Masuda Y."/>
            <person name="Shiratori Y."/>
            <person name="Senoo K."/>
        </authorList>
    </citation>
    <scope>NUCLEOTIDE SEQUENCE [LARGE SCALE GENOMIC DNA]</scope>
    <source>
        <strain evidence="5">Red745</strain>
    </source>
</reference>
<dbReference type="SMART" id="SM00448">
    <property type="entry name" value="REC"/>
    <property type="match status" value="1"/>
</dbReference>
<dbReference type="Gene3D" id="2.40.50.1020">
    <property type="entry name" value="LytTr DNA-binding domain"/>
    <property type="match status" value="1"/>
</dbReference>
<dbReference type="Pfam" id="PF00072">
    <property type="entry name" value="Response_reg"/>
    <property type="match status" value="1"/>
</dbReference>
<evidence type="ECO:0000256" key="1">
    <source>
        <dbReference type="PROSITE-ProRule" id="PRU00169"/>
    </source>
</evidence>
<sequence>MSITTYLIDDEAPTRRELRFLLEELGEVTILGEAGTPSQGLQGIRETRPQLIFLDIQMPGLNGIELAEIIRALPEPPLIVFATAFEEFAVQAFNVEALDYLLKPFTEDRVARAVRKAAELLRLRRGGLPVPEASEPPLGADKGEVKRVLVHQGDKLIPVAPEQIVFIRALEGEAEVHTANGVFFAKSTLTTLEAILEPYSFARVHRNSLVNLSRIIEIIPWFNGSCKLVLNDRQKSEVLVSRYHAKDLKQRLILSN</sequence>
<dbReference type="GO" id="GO:0003677">
    <property type="term" value="F:DNA binding"/>
    <property type="evidence" value="ECO:0007669"/>
    <property type="project" value="UniProtKB-KW"/>
</dbReference>
<keyword evidence="5" id="KW-1185">Reference proteome</keyword>
<dbReference type="SUPFAM" id="SSF52172">
    <property type="entry name" value="CheY-like"/>
    <property type="match status" value="1"/>
</dbReference>
<dbReference type="GO" id="GO:0000156">
    <property type="term" value="F:phosphorelay response regulator activity"/>
    <property type="evidence" value="ECO:0007669"/>
    <property type="project" value="InterPro"/>
</dbReference>